<dbReference type="Proteomes" id="UP001287356">
    <property type="component" value="Unassembled WGS sequence"/>
</dbReference>
<proteinExistence type="predicted"/>
<organism evidence="1 2">
    <name type="scientific">Lasiosphaeria ovina</name>
    <dbReference type="NCBI Taxonomy" id="92902"/>
    <lineage>
        <taxon>Eukaryota</taxon>
        <taxon>Fungi</taxon>
        <taxon>Dikarya</taxon>
        <taxon>Ascomycota</taxon>
        <taxon>Pezizomycotina</taxon>
        <taxon>Sordariomycetes</taxon>
        <taxon>Sordariomycetidae</taxon>
        <taxon>Sordariales</taxon>
        <taxon>Lasiosphaeriaceae</taxon>
        <taxon>Lasiosphaeria</taxon>
    </lineage>
</organism>
<accession>A0AAE0TWK2</accession>
<protein>
    <submittedName>
        <fullName evidence="1">Uncharacterized protein</fullName>
    </submittedName>
</protein>
<evidence type="ECO:0000313" key="1">
    <source>
        <dbReference type="EMBL" id="KAK3382103.1"/>
    </source>
</evidence>
<evidence type="ECO:0000313" key="2">
    <source>
        <dbReference type="Proteomes" id="UP001287356"/>
    </source>
</evidence>
<keyword evidence="2" id="KW-1185">Reference proteome</keyword>
<dbReference type="EMBL" id="JAULSN010000001">
    <property type="protein sequence ID" value="KAK3382103.1"/>
    <property type="molecule type" value="Genomic_DNA"/>
</dbReference>
<name>A0AAE0TWK2_9PEZI</name>
<sequence length="119" mass="13756">MSSGLASVHRIATAKTYAERHKLLYRRNGPDRSDKFLYQALRRYSRVQLQQLLPGAPFTPGRANDHGPQDAWEWAYANCALRVEVYGLDRAGLREWGYVLWDRARLKDISLFREPTACC</sequence>
<comment type="caution">
    <text evidence="1">The sequence shown here is derived from an EMBL/GenBank/DDBJ whole genome shotgun (WGS) entry which is preliminary data.</text>
</comment>
<reference evidence="1" key="1">
    <citation type="journal article" date="2023" name="Mol. Phylogenet. Evol.">
        <title>Genome-scale phylogeny and comparative genomics of the fungal order Sordariales.</title>
        <authorList>
            <person name="Hensen N."/>
            <person name="Bonometti L."/>
            <person name="Westerberg I."/>
            <person name="Brannstrom I.O."/>
            <person name="Guillou S."/>
            <person name="Cros-Aarteil S."/>
            <person name="Calhoun S."/>
            <person name="Haridas S."/>
            <person name="Kuo A."/>
            <person name="Mondo S."/>
            <person name="Pangilinan J."/>
            <person name="Riley R."/>
            <person name="LaButti K."/>
            <person name="Andreopoulos B."/>
            <person name="Lipzen A."/>
            <person name="Chen C."/>
            <person name="Yan M."/>
            <person name="Daum C."/>
            <person name="Ng V."/>
            <person name="Clum A."/>
            <person name="Steindorff A."/>
            <person name="Ohm R.A."/>
            <person name="Martin F."/>
            <person name="Silar P."/>
            <person name="Natvig D.O."/>
            <person name="Lalanne C."/>
            <person name="Gautier V."/>
            <person name="Ament-Velasquez S.L."/>
            <person name="Kruys A."/>
            <person name="Hutchinson M.I."/>
            <person name="Powell A.J."/>
            <person name="Barry K."/>
            <person name="Miller A.N."/>
            <person name="Grigoriev I.V."/>
            <person name="Debuchy R."/>
            <person name="Gladieux P."/>
            <person name="Hiltunen Thoren M."/>
            <person name="Johannesson H."/>
        </authorList>
    </citation>
    <scope>NUCLEOTIDE SEQUENCE</scope>
    <source>
        <strain evidence="1">CBS 958.72</strain>
    </source>
</reference>
<reference evidence="1" key="2">
    <citation type="submission" date="2023-06" db="EMBL/GenBank/DDBJ databases">
        <authorList>
            <consortium name="Lawrence Berkeley National Laboratory"/>
            <person name="Haridas S."/>
            <person name="Hensen N."/>
            <person name="Bonometti L."/>
            <person name="Westerberg I."/>
            <person name="Brannstrom I.O."/>
            <person name="Guillou S."/>
            <person name="Cros-Aarteil S."/>
            <person name="Calhoun S."/>
            <person name="Kuo A."/>
            <person name="Mondo S."/>
            <person name="Pangilinan J."/>
            <person name="Riley R."/>
            <person name="Labutti K."/>
            <person name="Andreopoulos B."/>
            <person name="Lipzen A."/>
            <person name="Chen C."/>
            <person name="Yanf M."/>
            <person name="Daum C."/>
            <person name="Ng V."/>
            <person name="Clum A."/>
            <person name="Steindorff A."/>
            <person name="Ohm R."/>
            <person name="Martin F."/>
            <person name="Silar P."/>
            <person name="Natvig D."/>
            <person name="Lalanne C."/>
            <person name="Gautier V."/>
            <person name="Ament-Velasquez S.L."/>
            <person name="Kruys A."/>
            <person name="Hutchinson M.I."/>
            <person name="Powell A.J."/>
            <person name="Barry K."/>
            <person name="Miller A.N."/>
            <person name="Grigoriev I.V."/>
            <person name="Debuchy R."/>
            <person name="Gladieux P."/>
            <person name="Thoren M.H."/>
            <person name="Johannesson H."/>
        </authorList>
    </citation>
    <scope>NUCLEOTIDE SEQUENCE</scope>
    <source>
        <strain evidence="1">CBS 958.72</strain>
    </source>
</reference>
<dbReference type="AlphaFoldDB" id="A0AAE0TWK2"/>
<gene>
    <name evidence="1" type="ORF">B0T24DRAFT_672116</name>
</gene>